<evidence type="ECO:0000256" key="2">
    <source>
        <dbReference type="SAM" id="MobiDB-lite"/>
    </source>
</evidence>
<feature type="non-terminal residue" evidence="4">
    <location>
        <position position="1"/>
    </location>
</feature>
<reference evidence="4" key="1">
    <citation type="journal article" date="2004" name="Nature">
        <title>Genome duplication in the teleost fish Tetraodon nigroviridis reveals the early vertebrate proto-karyotype.</title>
        <authorList>
            <person name="Jaillon O."/>
            <person name="Aury J.-M."/>
            <person name="Brunet F."/>
            <person name="Petit J.-L."/>
            <person name="Stange-Thomann N."/>
            <person name="Mauceli E."/>
            <person name="Bouneau L."/>
            <person name="Fischer C."/>
            <person name="Ozouf-Costaz C."/>
            <person name="Bernot A."/>
            <person name="Nicaud S."/>
            <person name="Jaffe D."/>
            <person name="Fisher S."/>
            <person name="Lutfalla G."/>
            <person name="Dossat C."/>
            <person name="Segurens B."/>
            <person name="Dasilva C."/>
            <person name="Salanoubat M."/>
            <person name="Levy M."/>
            <person name="Boudet N."/>
            <person name="Castellano S."/>
            <person name="Anthouard V."/>
            <person name="Jubin C."/>
            <person name="Castelli V."/>
            <person name="Katinka M."/>
            <person name="Vacherie B."/>
            <person name="Biemont C."/>
            <person name="Skalli Z."/>
            <person name="Cattolico L."/>
            <person name="Poulain J."/>
            <person name="De Berardinis V."/>
            <person name="Cruaud C."/>
            <person name="Duprat S."/>
            <person name="Brottier P."/>
            <person name="Coutanceau J.-P."/>
            <person name="Gouzy J."/>
            <person name="Parra G."/>
            <person name="Lardier G."/>
            <person name="Chapple C."/>
            <person name="McKernan K.J."/>
            <person name="McEwan P."/>
            <person name="Bosak S."/>
            <person name="Kellis M."/>
            <person name="Volff J.-N."/>
            <person name="Guigo R."/>
            <person name="Zody M.C."/>
            <person name="Mesirov J."/>
            <person name="Lindblad-Toh K."/>
            <person name="Birren B."/>
            <person name="Nusbaum C."/>
            <person name="Kahn D."/>
            <person name="Robinson-Rechavi M."/>
            <person name="Laudet V."/>
            <person name="Schachter V."/>
            <person name="Quetier F."/>
            <person name="Saurin W."/>
            <person name="Scarpelli C."/>
            <person name="Wincker P."/>
            <person name="Lander E.S."/>
            <person name="Weissenbach J."/>
            <person name="Roest Crollius H."/>
        </authorList>
    </citation>
    <scope>NUCLEOTIDE SEQUENCE [LARGE SCALE GENOMIC DNA]</scope>
</reference>
<protein>
    <submittedName>
        <fullName evidence="4">Chromosome undetermined SCAF10300, whole genome shotgun sequence</fullName>
    </submittedName>
</protein>
<feature type="repeat" description="ANK" evidence="1">
    <location>
        <begin position="106"/>
        <end position="138"/>
    </location>
</feature>
<feature type="repeat" description="ANK" evidence="1">
    <location>
        <begin position="40"/>
        <end position="72"/>
    </location>
</feature>
<dbReference type="PRINTS" id="PR01415">
    <property type="entry name" value="ANKYRIN"/>
</dbReference>
<evidence type="ECO:0000259" key="3">
    <source>
        <dbReference type="Pfam" id="PF07693"/>
    </source>
</evidence>
<feature type="region of interest" description="Disordered" evidence="2">
    <location>
        <begin position="416"/>
        <end position="474"/>
    </location>
</feature>
<feature type="repeat" description="ANK" evidence="1">
    <location>
        <begin position="139"/>
        <end position="171"/>
    </location>
</feature>
<dbReference type="Gene3D" id="1.25.40.20">
    <property type="entry name" value="Ankyrin repeat-containing domain"/>
    <property type="match status" value="3"/>
</dbReference>
<dbReference type="KEGG" id="tng:GSTEN00008405G001"/>
<feature type="repeat" description="ANK" evidence="1">
    <location>
        <begin position="269"/>
        <end position="301"/>
    </location>
</feature>
<feature type="repeat" description="ANK" evidence="1">
    <location>
        <begin position="302"/>
        <end position="334"/>
    </location>
</feature>
<dbReference type="PANTHER" id="PTHR24116">
    <property type="entry name" value="KINASE D-INTERACTING SUBSTRATE OF 220 KDA"/>
    <property type="match status" value="1"/>
</dbReference>
<dbReference type="InterPro" id="IPR011646">
    <property type="entry name" value="KAP_P-loop"/>
</dbReference>
<dbReference type="OrthoDB" id="6084525at2759"/>
<feature type="repeat" description="ANK" evidence="1">
    <location>
        <begin position="236"/>
        <end position="268"/>
    </location>
</feature>
<name>Q4T2C1_TETNG</name>
<organism evidence="4">
    <name type="scientific">Tetraodon nigroviridis</name>
    <name type="common">Spotted green pufferfish</name>
    <name type="synonym">Chelonodon nigroviridis</name>
    <dbReference type="NCBI Taxonomy" id="99883"/>
    <lineage>
        <taxon>Eukaryota</taxon>
        <taxon>Metazoa</taxon>
        <taxon>Chordata</taxon>
        <taxon>Craniata</taxon>
        <taxon>Vertebrata</taxon>
        <taxon>Euteleostomi</taxon>
        <taxon>Actinopterygii</taxon>
        <taxon>Neopterygii</taxon>
        <taxon>Teleostei</taxon>
        <taxon>Neoteleostei</taxon>
        <taxon>Acanthomorphata</taxon>
        <taxon>Eupercaria</taxon>
        <taxon>Tetraodontiformes</taxon>
        <taxon>Tetradontoidea</taxon>
        <taxon>Tetraodontidae</taxon>
        <taxon>Tetraodon</taxon>
    </lineage>
</organism>
<dbReference type="Pfam" id="PF07693">
    <property type="entry name" value="KAP_NTPase"/>
    <property type="match status" value="1"/>
</dbReference>
<dbReference type="InterPro" id="IPR036770">
    <property type="entry name" value="Ankyrin_rpt-contain_sf"/>
</dbReference>
<dbReference type="Pfam" id="PF12796">
    <property type="entry name" value="Ank_2"/>
    <property type="match status" value="2"/>
</dbReference>
<dbReference type="GO" id="GO:0030165">
    <property type="term" value="F:PDZ domain binding"/>
    <property type="evidence" value="ECO:0007669"/>
    <property type="project" value="TreeGrafter"/>
</dbReference>
<feature type="repeat" description="ANK" evidence="1">
    <location>
        <begin position="73"/>
        <end position="105"/>
    </location>
</feature>
<feature type="non-terminal residue" evidence="4">
    <location>
        <position position="564"/>
    </location>
</feature>
<sequence>SIKMTTLAIQNLFGYVEEENLAALKAHLDRFKEVDGRSDNGQTPLMLAAEQGSLEILQELIRRGANVNLDDVDCWSALISAAKEGHVDVVKELLENSAYIEHRDMGGWTALMWAAYKGRVEVTELLLQHGANTNTTGQYSVYPIIWAAGRGHAEIVKLLLQNGAKVNCSDKVAAPRSVSISISVGSFPSRVCVCVCVCVRVQYGTTPLIWASRKGHFDCVMHLLEAGADVDQEGANSMTALIVAVRGGYAAVVKELLKRKPNVNMTDKDGNTALMIAAKEGHTQIVQDLLDAGTYVNIPDRSGDTVLIGAVRGGHVEIVRALLHKYADIDIKGQENKTALYWAVEKGNATMVRDILQCNPDTETCTKDGESPLIKATKMRNVEIVEMLLDKGAKVSAVDKVCLPPGGVMIAGAGCQGNHPPSASERRHAPPYCHPWAEPAPGRAAPQEPQRWPPAVPAQQGRRDALQHRLQPPEEHPHADLWRTYVLHPRRRRGPARPRRLTCLRPLSAGHLSPTETDGDVLGYDLYSSALADILSEPTMQPPICVGLYAQWGSGKSFLLKKLE</sequence>
<dbReference type="SMART" id="SM00248">
    <property type="entry name" value="ANK"/>
    <property type="match status" value="10"/>
</dbReference>
<evidence type="ECO:0000313" key="4">
    <source>
        <dbReference type="EMBL" id="CAF92961.1"/>
    </source>
</evidence>
<proteinExistence type="predicted"/>
<dbReference type="PROSITE" id="PS50088">
    <property type="entry name" value="ANK_REPEAT"/>
    <property type="match status" value="9"/>
</dbReference>
<reference evidence="4" key="2">
    <citation type="submission" date="2004-02" db="EMBL/GenBank/DDBJ databases">
        <authorList>
            <consortium name="Genoscope"/>
            <consortium name="Whitehead Institute Centre for Genome Research"/>
        </authorList>
    </citation>
    <scope>NUCLEOTIDE SEQUENCE</scope>
</reference>
<gene>
    <name evidence="4" type="ORF">GSTENG00008405001</name>
</gene>
<dbReference type="EMBL" id="CAAE01010300">
    <property type="protein sequence ID" value="CAF92961.1"/>
    <property type="molecule type" value="Genomic_DNA"/>
</dbReference>
<evidence type="ECO:0000256" key="1">
    <source>
        <dbReference type="PROSITE-ProRule" id="PRU00023"/>
    </source>
</evidence>
<feature type="repeat" description="ANK" evidence="1">
    <location>
        <begin position="203"/>
        <end position="235"/>
    </location>
</feature>
<keyword evidence="1" id="KW-0040">ANK repeat</keyword>
<feature type="domain" description="KAP NTPase" evidence="3">
    <location>
        <begin position="524"/>
        <end position="564"/>
    </location>
</feature>
<accession>Q4T2C1</accession>
<feature type="compositionally biased region" description="Basic and acidic residues" evidence="2">
    <location>
        <begin position="461"/>
        <end position="474"/>
    </location>
</feature>
<dbReference type="InterPro" id="IPR052771">
    <property type="entry name" value="Neurotrophin_sig_adaptor"/>
</dbReference>
<dbReference type="Pfam" id="PF00023">
    <property type="entry name" value="Ank"/>
    <property type="match status" value="2"/>
</dbReference>
<dbReference type="GO" id="GO:0019887">
    <property type="term" value="F:protein kinase regulator activity"/>
    <property type="evidence" value="ECO:0007669"/>
    <property type="project" value="TreeGrafter"/>
</dbReference>
<dbReference type="InterPro" id="IPR002110">
    <property type="entry name" value="Ankyrin_rpt"/>
</dbReference>
<feature type="repeat" description="ANK" evidence="1">
    <location>
        <begin position="368"/>
        <end position="400"/>
    </location>
</feature>
<dbReference type="SUPFAM" id="SSF48403">
    <property type="entry name" value="Ankyrin repeat"/>
    <property type="match status" value="2"/>
</dbReference>
<dbReference type="Pfam" id="PF13637">
    <property type="entry name" value="Ank_4"/>
    <property type="match status" value="1"/>
</dbReference>
<dbReference type="FunFam" id="1.25.40.20:FF:000109">
    <property type="entry name" value="Kinase D-interacting substrate of 220 kDa"/>
    <property type="match status" value="1"/>
</dbReference>
<dbReference type="FunFam" id="1.25.40.20:FF:000195">
    <property type="entry name" value="Kinase D-interacting substrate of 220 kDa"/>
    <property type="match status" value="1"/>
</dbReference>
<dbReference type="AlphaFoldDB" id="Q4T2C1"/>
<dbReference type="PANTHER" id="PTHR24116:SF0">
    <property type="entry name" value="KINASE D-INTERACTING SUBSTRATE OF 220 KDA"/>
    <property type="match status" value="1"/>
</dbReference>
<dbReference type="PROSITE" id="PS50297">
    <property type="entry name" value="ANK_REP_REGION"/>
    <property type="match status" value="7"/>
</dbReference>